<comment type="caution">
    <text evidence="1">The sequence shown here is derived from an EMBL/GenBank/DDBJ whole genome shotgun (WGS) entry which is preliminary data.</text>
</comment>
<organism evidence="1 2">
    <name type="scientific">Limnofasciculus baicalensis BBK-W-15</name>
    <dbReference type="NCBI Taxonomy" id="2699891"/>
    <lineage>
        <taxon>Bacteria</taxon>
        <taxon>Bacillati</taxon>
        <taxon>Cyanobacteriota</taxon>
        <taxon>Cyanophyceae</taxon>
        <taxon>Coleofasciculales</taxon>
        <taxon>Coleofasciculaceae</taxon>
        <taxon>Limnofasciculus</taxon>
        <taxon>Limnofasciculus baicalensis</taxon>
    </lineage>
</organism>
<evidence type="ECO:0000313" key="2">
    <source>
        <dbReference type="Proteomes" id="UP001204953"/>
    </source>
</evidence>
<feature type="non-terminal residue" evidence="1">
    <location>
        <position position="1"/>
    </location>
</feature>
<dbReference type="EMBL" id="JAMZMM010000577">
    <property type="protein sequence ID" value="MCP2732382.1"/>
    <property type="molecule type" value="Genomic_DNA"/>
</dbReference>
<keyword evidence="2" id="KW-1185">Reference proteome</keyword>
<sequence length="298" mass="33912">RDRLKTQPSHPQIAPVRACLLADYCYAPDLEHPRLLPVETFPRWDRLGNRATNAYTEILQWVEVQREQQQQRLIPSCVVILDRAIQKFLWNGSNLPYEQLAALRELMETAQHYWEVDGRLRQIPQEVGRGEGGGVGENMAHYSRIGRRKDDPPQTTIARFIQLLRCGTITANPYPLRRLPTGAKNGVTLATIFQYRARRGCHRWHFWLDAGSPLWLSGGAATLFGATLFLQDWSGRPWTEADKIEADEERLQRILRDLLGRVNERVFLCHSELAVNGTEQTGPLLTLVQASVTLGAKG</sequence>
<dbReference type="Proteomes" id="UP001204953">
    <property type="component" value="Unassembled WGS sequence"/>
</dbReference>
<dbReference type="AlphaFoldDB" id="A0AAE3H184"/>
<gene>
    <name evidence="1" type="ORF">NJ959_28530</name>
</gene>
<protein>
    <submittedName>
        <fullName evidence="1">Recombinase family protein</fullName>
    </submittedName>
</protein>
<accession>A0AAE3H184</accession>
<proteinExistence type="predicted"/>
<name>A0AAE3H184_9CYAN</name>
<evidence type="ECO:0000313" key="1">
    <source>
        <dbReference type="EMBL" id="MCP2732382.1"/>
    </source>
</evidence>
<reference evidence="1" key="1">
    <citation type="submission" date="2022-06" db="EMBL/GenBank/DDBJ databases">
        <title>New cyanobacteria of genus Symplocastrum in benthos of Lake Baikal.</title>
        <authorList>
            <person name="Sorokovikova E."/>
            <person name="Tikhonova I."/>
            <person name="Krasnopeev A."/>
            <person name="Evseev P."/>
            <person name="Gladkikh A."/>
            <person name="Belykh O."/>
        </authorList>
    </citation>
    <scope>NUCLEOTIDE SEQUENCE</scope>
    <source>
        <strain evidence="1">BBK-W-15</strain>
    </source>
</reference>